<dbReference type="Gene3D" id="3.30.930.10">
    <property type="entry name" value="Bira Bifunctional Protein, Domain 2"/>
    <property type="match status" value="1"/>
</dbReference>
<name>A0A9P6RXB9_9FUNG</name>
<keyword evidence="5" id="KW-1185">Reference proteome</keyword>
<dbReference type="SUPFAM" id="SSF52317">
    <property type="entry name" value="Class I glutamine amidotransferase-like"/>
    <property type="match status" value="1"/>
</dbReference>
<dbReference type="NCBIfam" id="TIGR00121">
    <property type="entry name" value="birA_ligase"/>
    <property type="match status" value="1"/>
</dbReference>
<dbReference type="OrthoDB" id="10250105at2759"/>
<dbReference type="InterPro" id="IPR004143">
    <property type="entry name" value="BPL_LPL_catalytic"/>
</dbReference>
<dbReference type="PROSITE" id="PS51733">
    <property type="entry name" value="BPL_LPL_CATALYTIC"/>
    <property type="match status" value="1"/>
</dbReference>
<evidence type="ECO:0000256" key="1">
    <source>
        <dbReference type="ARBA" id="ARBA00009934"/>
    </source>
</evidence>
<dbReference type="SUPFAM" id="SSF55681">
    <property type="entry name" value="Class II aaRS and biotin synthetases"/>
    <property type="match status" value="1"/>
</dbReference>
<reference evidence="4" key="1">
    <citation type="journal article" date="2020" name="Fungal Divers.">
        <title>Resolving the Mortierellaceae phylogeny through synthesis of multi-gene phylogenetics and phylogenomics.</title>
        <authorList>
            <person name="Vandepol N."/>
            <person name="Liber J."/>
            <person name="Desiro A."/>
            <person name="Na H."/>
            <person name="Kennedy M."/>
            <person name="Barry K."/>
            <person name="Grigoriev I.V."/>
            <person name="Miller A.N."/>
            <person name="O'Donnell K."/>
            <person name="Stajich J.E."/>
            <person name="Bonito G."/>
        </authorList>
    </citation>
    <scope>NUCLEOTIDE SEQUENCE</scope>
    <source>
        <strain evidence="4">REB-010B</strain>
    </source>
</reference>
<dbReference type="AlphaFoldDB" id="A0A9P6RXB9"/>
<comment type="caution">
    <text evidence="4">The sequence shown here is derived from an EMBL/GenBank/DDBJ whole genome shotgun (WGS) entry which is preliminary data.</text>
</comment>
<evidence type="ECO:0000313" key="4">
    <source>
        <dbReference type="EMBL" id="KAG0328993.1"/>
    </source>
</evidence>
<accession>A0A9P6RXB9</accession>
<dbReference type="EMBL" id="JAAAIP010000024">
    <property type="protein sequence ID" value="KAG0328993.1"/>
    <property type="molecule type" value="Genomic_DNA"/>
</dbReference>
<dbReference type="CDD" id="cd03144">
    <property type="entry name" value="GATase1_ScBLP_like"/>
    <property type="match status" value="1"/>
</dbReference>
<dbReference type="InterPro" id="IPR029062">
    <property type="entry name" value="Class_I_gatase-like"/>
</dbReference>
<dbReference type="Pfam" id="PF03099">
    <property type="entry name" value="BPL_LplA_LipB"/>
    <property type="match status" value="1"/>
</dbReference>
<dbReference type="Pfam" id="PF09825">
    <property type="entry name" value="BPL_N"/>
    <property type="match status" value="1"/>
</dbReference>
<feature type="domain" description="BPL/LPL catalytic" evidence="3">
    <location>
        <begin position="403"/>
        <end position="618"/>
    </location>
</feature>
<dbReference type="PANTHER" id="PTHR12835:SF5">
    <property type="entry name" value="BIOTIN--PROTEIN LIGASE"/>
    <property type="match status" value="1"/>
</dbReference>
<protein>
    <submittedName>
        <fullName evidence="4">Biotin holocarboxylase synthetase</fullName>
    </submittedName>
</protein>
<comment type="similarity">
    <text evidence="1">Belongs to the biotin--protein ligase family.</text>
</comment>
<proteinExistence type="inferred from homology"/>
<evidence type="ECO:0000313" key="5">
    <source>
        <dbReference type="Proteomes" id="UP000738325"/>
    </source>
</evidence>
<gene>
    <name evidence="4" type="primary">BPL1_2</name>
    <name evidence="4" type="ORF">BGZ99_003857</name>
</gene>
<dbReference type="InterPro" id="IPR045864">
    <property type="entry name" value="aa-tRNA-synth_II/BPL/LPL"/>
</dbReference>
<dbReference type="Gene3D" id="3.40.50.880">
    <property type="match status" value="1"/>
</dbReference>
<dbReference type="PANTHER" id="PTHR12835">
    <property type="entry name" value="BIOTIN PROTEIN LIGASE"/>
    <property type="match status" value="1"/>
</dbReference>
<sequence>MNVLVYSGEGTSRTSLAHTVRSLRWLVGQQYDVMKIDAKGLQTEPWEESTALLVIPGGRDLPFTHDLQGAVIEKIRGYVQSGGKFWGICAGAYFASDRIAFEVGTPLEVKGERELKLFGGESRGVVYPGFVYDSEQGANAVHIRLNKLAFGGADRLGFEETRVYFNGGGYFVDADKYPGTEILAWYKDTDVDGDGLDGAKPKAAMITCQVGQGLALLTGIHPEYDAVHLDAANPEYGPLPNVVSRLLEKDQERVVLLRSLLTRLGLKLSHPDVSTNSSATTDDNAKVDLPLGAIQGIPDLSALYLASIRPSYTEELTLSLRAMVTQEGLVKEPNDTFQLITSPHDEVPVHTSTLFESADGEGEEKTIKNIVLCPEGAPPATLTPQFTMSDYFKHLQYVRQHHYHQQQDPERLCFGNSLMYGEVVSSTQTMLDKNFVLCQNLPNGFVCSATTQVAGRGRGRNSWISPPGCLQFSMVLRHPVQARHASAVFVQYLVALAVVESVCSLPGYEDVPLKLKWPNDIYAEAPVEDGQQEQGRLEGKPKMVKIGGVLVNSNFNGSEFLLVIGCGVNTTNPNPTTSINHIIRYHNKVTGKTLALFSQETLLAHILVKLEEMYDLFLHGDGTGFAQLEQLYYRRWLHSNAFVTLTTMTPHRKVRIQGITLDYGLLRTVEVDEQGCDLEGGKEFRLQPDGNSFDMLKGLISIKA</sequence>
<evidence type="ECO:0000256" key="2">
    <source>
        <dbReference type="ARBA" id="ARBA00022598"/>
    </source>
</evidence>
<dbReference type="GO" id="GO:0005737">
    <property type="term" value="C:cytoplasm"/>
    <property type="evidence" value="ECO:0007669"/>
    <property type="project" value="TreeGrafter"/>
</dbReference>
<dbReference type="CDD" id="cd16442">
    <property type="entry name" value="BPL"/>
    <property type="match status" value="1"/>
</dbReference>
<dbReference type="GO" id="GO:0004077">
    <property type="term" value="F:biotin--[biotin carboxyl-carrier protein] ligase activity"/>
    <property type="evidence" value="ECO:0007669"/>
    <property type="project" value="InterPro"/>
</dbReference>
<dbReference type="InterPro" id="IPR019197">
    <property type="entry name" value="Biotin-prot_ligase_N"/>
</dbReference>
<dbReference type="InterPro" id="IPR004408">
    <property type="entry name" value="Biotin_CoA_COase_ligase"/>
</dbReference>
<evidence type="ECO:0000259" key="3">
    <source>
        <dbReference type="PROSITE" id="PS51733"/>
    </source>
</evidence>
<keyword evidence="2" id="KW-0436">Ligase</keyword>
<organism evidence="4 5">
    <name type="scientific">Dissophora globulifera</name>
    <dbReference type="NCBI Taxonomy" id="979702"/>
    <lineage>
        <taxon>Eukaryota</taxon>
        <taxon>Fungi</taxon>
        <taxon>Fungi incertae sedis</taxon>
        <taxon>Mucoromycota</taxon>
        <taxon>Mortierellomycotina</taxon>
        <taxon>Mortierellomycetes</taxon>
        <taxon>Mortierellales</taxon>
        <taxon>Mortierellaceae</taxon>
        <taxon>Dissophora</taxon>
    </lineage>
</organism>
<dbReference type="Proteomes" id="UP000738325">
    <property type="component" value="Unassembled WGS sequence"/>
</dbReference>